<dbReference type="Pfam" id="PF02518">
    <property type="entry name" value="HATPase_c"/>
    <property type="match status" value="1"/>
</dbReference>
<dbReference type="InterPro" id="IPR003661">
    <property type="entry name" value="HisK_dim/P_dom"/>
</dbReference>
<dbReference type="Gene3D" id="1.10.287.130">
    <property type="match status" value="1"/>
</dbReference>
<evidence type="ECO:0000256" key="6">
    <source>
        <dbReference type="SAM" id="Coils"/>
    </source>
</evidence>
<dbReference type="InterPro" id="IPR011006">
    <property type="entry name" value="CheY-like_superfamily"/>
</dbReference>
<dbReference type="PROSITE" id="PS50109">
    <property type="entry name" value="HIS_KIN"/>
    <property type="match status" value="1"/>
</dbReference>
<dbReference type="PRINTS" id="PR00344">
    <property type="entry name" value="BCTRLSENSOR"/>
</dbReference>
<evidence type="ECO:0000259" key="7">
    <source>
        <dbReference type="PROSITE" id="PS50109"/>
    </source>
</evidence>
<evidence type="ECO:0000256" key="5">
    <source>
        <dbReference type="ARBA" id="ARBA00022777"/>
    </source>
</evidence>
<evidence type="ECO:0000313" key="9">
    <source>
        <dbReference type="Proteomes" id="UP001611383"/>
    </source>
</evidence>
<dbReference type="SUPFAM" id="SSF52172">
    <property type="entry name" value="CheY-like"/>
    <property type="match status" value="1"/>
</dbReference>
<dbReference type="SMART" id="SM00388">
    <property type="entry name" value="HisKA"/>
    <property type="match status" value="1"/>
</dbReference>
<keyword evidence="5 8" id="KW-0418">Kinase</keyword>
<sequence length="375" mass="41072">MSSPGPESEGVAARLLFVAGESETRQVLERLRGTGLNVFAERVCTAEALTVALAHSWDLAVCGSEVTGLGFREVAPLLREKAPSLAFLVLTSRWEEEELSAALVAGAQGYLDMGRLAQVVLEVQREVRRAIERRQRLQAEERRQRKNEFLSDLNHDIRSPLNGIIGYCDLLILEEGRHLTQNGLHDLGMVKKNAQTLLSLINDVLALIKLEAGRTDVVNELVNFRELTEECVGAVRETLEGKELALTTHLAEQVYLLRTDELKLRQVLLNLLGYSAQATASGRIALTARAEGQDALLIVEDTGEGIPEDQLPFLFEDFCEAEDSRGRKAAGTSLGLVLAKELTRVLGGSLSVQSTLGQGTTFFVRLPCLVEDEAS</sequence>
<dbReference type="RefSeq" id="WP_395808140.1">
    <property type="nucleotide sequence ID" value="NZ_CP043494.1"/>
</dbReference>
<evidence type="ECO:0000256" key="3">
    <source>
        <dbReference type="ARBA" id="ARBA00022553"/>
    </source>
</evidence>
<dbReference type="InterPro" id="IPR004358">
    <property type="entry name" value="Sig_transdc_His_kin-like_C"/>
</dbReference>
<dbReference type="SMART" id="SM00387">
    <property type="entry name" value="HATPase_c"/>
    <property type="match status" value="1"/>
</dbReference>
<proteinExistence type="predicted"/>
<accession>A0ABY9X327</accession>
<reference evidence="8 9" key="1">
    <citation type="submission" date="2019-08" db="EMBL/GenBank/DDBJ databases">
        <title>Archangium and Cystobacter genomes.</title>
        <authorList>
            <person name="Chen I.-C.K."/>
            <person name="Wielgoss S."/>
        </authorList>
    </citation>
    <scope>NUCLEOTIDE SEQUENCE [LARGE SCALE GENOMIC DNA]</scope>
    <source>
        <strain evidence="8 9">Cbm 6</strain>
    </source>
</reference>
<evidence type="ECO:0000256" key="4">
    <source>
        <dbReference type="ARBA" id="ARBA00022679"/>
    </source>
</evidence>
<dbReference type="EMBL" id="CP043494">
    <property type="protein sequence ID" value="WNG49802.1"/>
    <property type="molecule type" value="Genomic_DNA"/>
</dbReference>
<keyword evidence="6" id="KW-0175">Coiled coil</keyword>
<dbReference type="SUPFAM" id="SSF47384">
    <property type="entry name" value="Homodimeric domain of signal transducing histidine kinase"/>
    <property type="match status" value="1"/>
</dbReference>
<name>A0ABY9X327_9BACT</name>
<dbReference type="InterPro" id="IPR003594">
    <property type="entry name" value="HATPase_dom"/>
</dbReference>
<dbReference type="Gene3D" id="3.40.50.2300">
    <property type="match status" value="1"/>
</dbReference>
<dbReference type="Pfam" id="PF00512">
    <property type="entry name" value="HisKA"/>
    <property type="match status" value="1"/>
</dbReference>
<gene>
    <name evidence="8" type="ORF">F0U60_41050</name>
</gene>
<protein>
    <recommendedName>
        <fullName evidence="2">histidine kinase</fullName>
        <ecNumber evidence="2">2.7.13.3</ecNumber>
    </recommendedName>
</protein>
<dbReference type="Proteomes" id="UP001611383">
    <property type="component" value="Chromosome"/>
</dbReference>
<dbReference type="Gene3D" id="3.30.565.10">
    <property type="entry name" value="Histidine kinase-like ATPase, C-terminal domain"/>
    <property type="match status" value="1"/>
</dbReference>
<comment type="catalytic activity">
    <reaction evidence="1">
        <text>ATP + protein L-histidine = ADP + protein N-phospho-L-histidine.</text>
        <dbReference type="EC" id="2.7.13.3"/>
    </reaction>
</comment>
<keyword evidence="9" id="KW-1185">Reference proteome</keyword>
<dbReference type="InterPro" id="IPR036890">
    <property type="entry name" value="HATPase_C_sf"/>
</dbReference>
<dbReference type="PANTHER" id="PTHR43047:SF64">
    <property type="entry name" value="HISTIDINE KINASE CONTAINING CHEY-HOMOLOGOUS RECEIVER DOMAIN AND PAS DOMAIN-RELATED"/>
    <property type="match status" value="1"/>
</dbReference>
<dbReference type="PANTHER" id="PTHR43047">
    <property type="entry name" value="TWO-COMPONENT HISTIDINE PROTEIN KINASE"/>
    <property type="match status" value="1"/>
</dbReference>
<keyword evidence="4" id="KW-0808">Transferase</keyword>
<dbReference type="InterPro" id="IPR036097">
    <property type="entry name" value="HisK_dim/P_sf"/>
</dbReference>
<dbReference type="InterPro" id="IPR005467">
    <property type="entry name" value="His_kinase_dom"/>
</dbReference>
<evidence type="ECO:0000256" key="2">
    <source>
        <dbReference type="ARBA" id="ARBA00012438"/>
    </source>
</evidence>
<feature type="domain" description="Histidine kinase" evidence="7">
    <location>
        <begin position="152"/>
        <end position="370"/>
    </location>
</feature>
<dbReference type="SUPFAM" id="SSF55874">
    <property type="entry name" value="ATPase domain of HSP90 chaperone/DNA topoisomerase II/histidine kinase"/>
    <property type="match status" value="1"/>
</dbReference>
<evidence type="ECO:0000313" key="8">
    <source>
        <dbReference type="EMBL" id="WNG49802.1"/>
    </source>
</evidence>
<organism evidence="8 9">
    <name type="scientific">Archangium minus</name>
    <dbReference type="NCBI Taxonomy" id="83450"/>
    <lineage>
        <taxon>Bacteria</taxon>
        <taxon>Pseudomonadati</taxon>
        <taxon>Myxococcota</taxon>
        <taxon>Myxococcia</taxon>
        <taxon>Myxococcales</taxon>
        <taxon>Cystobacterineae</taxon>
        <taxon>Archangiaceae</taxon>
        <taxon>Archangium</taxon>
    </lineage>
</organism>
<keyword evidence="3" id="KW-0597">Phosphoprotein</keyword>
<dbReference type="EC" id="2.7.13.3" evidence="2"/>
<evidence type="ECO:0000256" key="1">
    <source>
        <dbReference type="ARBA" id="ARBA00000085"/>
    </source>
</evidence>
<dbReference type="CDD" id="cd00082">
    <property type="entry name" value="HisKA"/>
    <property type="match status" value="1"/>
</dbReference>
<feature type="coiled-coil region" evidence="6">
    <location>
        <begin position="120"/>
        <end position="147"/>
    </location>
</feature>
<dbReference type="GO" id="GO:0016301">
    <property type="term" value="F:kinase activity"/>
    <property type="evidence" value="ECO:0007669"/>
    <property type="project" value="UniProtKB-KW"/>
</dbReference>